<dbReference type="PANTHER" id="PTHR47938">
    <property type="entry name" value="RESPIRATORY COMPLEX I CHAPERONE (CIA84), PUTATIVE (AFU_ORTHOLOGUE AFUA_2G06020)-RELATED"/>
    <property type="match status" value="1"/>
</dbReference>
<organism evidence="1 2">
    <name type="scientific">Fomitopsis schrenkii</name>
    <name type="common">Brown rot fungus</name>
    <dbReference type="NCBI Taxonomy" id="2126942"/>
    <lineage>
        <taxon>Eukaryota</taxon>
        <taxon>Fungi</taxon>
        <taxon>Dikarya</taxon>
        <taxon>Basidiomycota</taxon>
        <taxon>Agaricomycotina</taxon>
        <taxon>Agaricomycetes</taxon>
        <taxon>Polyporales</taxon>
        <taxon>Fomitopsis</taxon>
    </lineage>
</organism>
<dbReference type="eggNOG" id="ENOG502RXM5">
    <property type="taxonomic scope" value="Eukaryota"/>
</dbReference>
<dbReference type="Proteomes" id="UP000015241">
    <property type="component" value="Unassembled WGS sequence"/>
</dbReference>
<dbReference type="HOGENOM" id="CLU_014664_0_0_1"/>
<protein>
    <recommendedName>
        <fullName evidence="3">Pentacotripeptide-repeat region of PRORP domain-containing protein</fullName>
    </recommendedName>
</protein>
<dbReference type="OrthoDB" id="5588846at2759"/>
<gene>
    <name evidence="1" type="ORF">FOMPIDRAFT_1163532</name>
</gene>
<accession>S8E9S7</accession>
<dbReference type="AlphaFoldDB" id="S8E9S7"/>
<dbReference type="STRING" id="743788.S8E9S7"/>
<dbReference type="InParanoid" id="S8E9S7"/>
<proteinExistence type="predicted"/>
<dbReference type="GO" id="GO:0003729">
    <property type="term" value="F:mRNA binding"/>
    <property type="evidence" value="ECO:0007669"/>
    <property type="project" value="TreeGrafter"/>
</dbReference>
<evidence type="ECO:0008006" key="3">
    <source>
        <dbReference type="Google" id="ProtNLM"/>
    </source>
</evidence>
<evidence type="ECO:0000313" key="1">
    <source>
        <dbReference type="EMBL" id="EPT00064.1"/>
    </source>
</evidence>
<sequence length="781" mass="85623">MLQEVVKDQTSLVNSLESASYSEEDLLRVYEDVLTLPASAIPERPEATDLQTLAEEDAALLRGIASRWLENGDAMASSTDPGLVLPVIIGRLQEVAGSLEQLIHAVPPPQSEGAKTDDTALPVPTGVLTKEEWLALVRTSLRTVDSAAAESALSLMKSTGGLGLAEAVNEVLSSYASAGDVPGAERVLRAFALCPTEVQRDYHVKAYCKSLTPGTFPLHAEELLHDYEARGLPAPMKSYTRVLQALLSTRTRPSLGHAQAMDLFAHMRYAVHPKPDIGLYTLMIRSCAHPAVPAEPERALDLLTEATVDQKLAPAPATFSAVIYALSRSGEKRYVREAFRLAKQMVDGNRDARGVSAFRPDWRLVDALLEGAKRIGDLSRTRWLLAITVRETADTDASMAQGSGERGSPESSSVMLNEGIMRHIFHSYASYKVPFTPSLAKIVEEPNANVAGATTSEATHIGVADTPSAEVASDMEEDFASSGLPVEQDESSFSLLPPQSRAEVTREVDILFARIVQDNRLKHSSTADVNTAEDASSSPPGPFQHVALTTRLLNAYLSVHYVHSNFEVWGELYRTLFERLDVPRDAKTYVEALERCAISHRSERHLALRLAEEIWGSWQSVEGAWATDGSSGSNDPAVSTLNARLVERANAAMIRMLSLMGQTRRAVDLVQSFAARYPPARLLRVEPKHRLRSSRVVLEGARPLVRLANPVDIPDDTVPPLLTFADLEVLHARLVRNDDRTGIRYLKWLFKSYEGNLRRRRDATMAAASRQRKSLPSAARP</sequence>
<evidence type="ECO:0000313" key="2">
    <source>
        <dbReference type="Proteomes" id="UP000015241"/>
    </source>
</evidence>
<dbReference type="InterPro" id="IPR011990">
    <property type="entry name" value="TPR-like_helical_dom_sf"/>
</dbReference>
<dbReference type="Gene3D" id="1.25.40.10">
    <property type="entry name" value="Tetratricopeptide repeat domain"/>
    <property type="match status" value="1"/>
</dbReference>
<keyword evidence="2" id="KW-1185">Reference proteome</keyword>
<name>S8E9S7_FOMSC</name>
<reference evidence="1 2" key="1">
    <citation type="journal article" date="2012" name="Science">
        <title>The Paleozoic origin of enzymatic lignin decomposition reconstructed from 31 fungal genomes.</title>
        <authorList>
            <person name="Floudas D."/>
            <person name="Binder M."/>
            <person name="Riley R."/>
            <person name="Barry K."/>
            <person name="Blanchette R.A."/>
            <person name="Henrissat B."/>
            <person name="Martinez A.T."/>
            <person name="Otillar R."/>
            <person name="Spatafora J.W."/>
            <person name="Yadav J.S."/>
            <person name="Aerts A."/>
            <person name="Benoit I."/>
            <person name="Boyd A."/>
            <person name="Carlson A."/>
            <person name="Copeland A."/>
            <person name="Coutinho P.M."/>
            <person name="de Vries R.P."/>
            <person name="Ferreira P."/>
            <person name="Findley K."/>
            <person name="Foster B."/>
            <person name="Gaskell J."/>
            <person name="Glotzer D."/>
            <person name="Gorecki P."/>
            <person name="Heitman J."/>
            <person name="Hesse C."/>
            <person name="Hori C."/>
            <person name="Igarashi K."/>
            <person name="Jurgens J.A."/>
            <person name="Kallen N."/>
            <person name="Kersten P."/>
            <person name="Kohler A."/>
            <person name="Kuees U."/>
            <person name="Kumar T.K.A."/>
            <person name="Kuo A."/>
            <person name="LaButti K."/>
            <person name="Larrondo L.F."/>
            <person name="Lindquist E."/>
            <person name="Ling A."/>
            <person name="Lombard V."/>
            <person name="Lucas S."/>
            <person name="Lundell T."/>
            <person name="Martin R."/>
            <person name="McLaughlin D.J."/>
            <person name="Morgenstern I."/>
            <person name="Morin E."/>
            <person name="Murat C."/>
            <person name="Nagy L.G."/>
            <person name="Nolan M."/>
            <person name="Ohm R.A."/>
            <person name="Patyshakuliyeva A."/>
            <person name="Rokas A."/>
            <person name="Ruiz-Duenas F.J."/>
            <person name="Sabat G."/>
            <person name="Salamov A."/>
            <person name="Samejima M."/>
            <person name="Schmutz J."/>
            <person name="Slot J.C."/>
            <person name="St John F."/>
            <person name="Stenlid J."/>
            <person name="Sun H."/>
            <person name="Sun S."/>
            <person name="Syed K."/>
            <person name="Tsang A."/>
            <person name="Wiebenga A."/>
            <person name="Young D."/>
            <person name="Pisabarro A."/>
            <person name="Eastwood D.C."/>
            <person name="Martin F."/>
            <person name="Cullen D."/>
            <person name="Grigoriev I.V."/>
            <person name="Hibbett D.S."/>
        </authorList>
    </citation>
    <scope>NUCLEOTIDE SEQUENCE</scope>
    <source>
        <strain evidence="2">FP-58527</strain>
    </source>
</reference>
<dbReference type="EMBL" id="KE504152">
    <property type="protein sequence ID" value="EPT00064.1"/>
    <property type="molecule type" value="Genomic_DNA"/>
</dbReference>